<protein>
    <recommendedName>
        <fullName evidence="4">ATP synthase I</fullName>
    </recommendedName>
</protein>
<dbReference type="GeneID" id="69982448"/>
<name>A0A0F5JJ93_9BACT</name>
<keyword evidence="1" id="KW-0812">Transmembrane</keyword>
<feature type="transmembrane region" description="Helical" evidence="1">
    <location>
        <begin position="104"/>
        <end position="124"/>
    </location>
</feature>
<proteinExistence type="predicted"/>
<dbReference type="Proteomes" id="UP000033047">
    <property type="component" value="Unassembled WGS sequence"/>
</dbReference>
<dbReference type="EMBL" id="AQHV01000008">
    <property type="protein sequence ID" value="KKB57784.1"/>
    <property type="molecule type" value="Genomic_DNA"/>
</dbReference>
<reference evidence="2 3" key="1">
    <citation type="submission" date="2013-04" db="EMBL/GenBank/DDBJ databases">
        <title>The Genome Sequence of Parabacteroides goldsteinii DSM 19448.</title>
        <authorList>
            <consortium name="The Broad Institute Genomics Platform"/>
            <person name="Earl A."/>
            <person name="Ward D."/>
            <person name="Feldgarden M."/>
            <person name="Gevers D."/>
            <person name="Martens E."/>
            <person name="Sakamoto M."/>
            <person name="Benno Y."/>
            <person name="Song Y."/>
            <person name="Liu C."/>
            <person name="Lee J."/>
            <person name="Bolanos M."/>
            <person name="Vaisanen M.L."/>
            <person name="Finegold S.M."/>
            <person name="Walker B."/>
            <person name="Young S."/>
            <person name="Zeng Q."/>
            <person name="Gargeya S."/>
            <person name="Fitzgerald M."/>
            <person name="Haas B."/>
            <person name="Abouelleil A."/>
            <person name="Allen A.W."/>
            <person name="Alvarado L."/>
            <person name="Arachchi H.M."/>
            <person name="Berlin A.M."/>
            <person name="Chapman S.B."/>
            <person name="Gainer-Dewar J."/>
            <person name="Goldberg J."/>
            <person name="Griggs A."/>
            <person name="Gujja S."/>
            <person name="Hansen M."/>
            <person name="Howarth C."/>
            <person name="Imamovic A."/>
            <person name="Ireland A."/>
            <person name="Larimer J."/>
            <person name="McCowan C."/>
            <person name="Murphy C."/>
            <person name="Pearson M."/>
            <person name="Poon T.W."/>
            <person name="Priest M."/>
            <person name="Roberts A."/>
            <person name="Saif S."/>
            <person name="Shea T."/>
            <person name="Sisk P."/>
            <person name="Sykes S."/>
            <person name="Wortman J."/>
            <person name="Nusbaum C."/>
            <person name="Birren B."/>
        </authorList>
    </citation>
    <scope>NUCLEOTIDE SEQUENCE [LARGE SCALE GENOMIC DNA]</scope>
    <source>
        <strain evidence="2 3">DSM 19448</strain>
    </source>
</reference>
<gene>
    <name evidence="2" type="ORF">HMPREF1535_01231</name>
</gene>
<dbReference type="AlphaFoldDB" id="A0A0F5JJ93"/>
<evidence type="ECO:0008006" key="4">
    <source>
        <dbReference type="Google" id="ProtNLM"/>
    </source>
</evidence>
<comment type="caution">
    <text evidence="2">The sequence shown here is derived from an EMBL/GenBank/DDBJ whole genome shotgun (WGS) entry which is preliminary data.</text>
</comment>
<dbReference type="RefSeq" id="WP_007655649.1">
    <property type="nucleotide sequence ID" value="NZ_KQ033912.1"/>
</dbReference>
<feature type="transmembrane region" description="Helical" evidence="1">
    <location>
        <begin position="12"/>
        <end position="33"/>
    </location>
</feature>
<evidence type="ECO:0000256" key="1">
    <source>
        <dbReference type="SAM" id="Phobius"/>
    </source>
</evidence>
<feature type="transmembrane region" description="Helical" evidence="1">
    <location>
        <begin position="39"/>
        <end position="58"/>
    </location>
</feature>
<dbReference type="PATRIC" id="fig|927665.4.peg.1256"/>
<evidence type="ECO:0000313" key="3">
    <source>
        <dbReference type="Proteomes" id="UP000033047"/>
    </source>
</evidence>
<evidence type="ECO:0000313" key="2">
    <source>
        <dbReference type="EMBL" id="KKB57784.1"/>
    </source>
</evidence>
<sequence>MSGRLRMKLMGLTTFINVVIGVSLGGLLYTIWPSHYFEWYPSIPVFYWLSSMLMIYFLDHVKRKHGDVTVVTYMVVRLCKFTLALVFLWLYAALVGQNLKAFGFTMMLFYFIYLVLETYTLYLFEKKRMISEKKEKDEQNKK</sequence>
<dbReference type="HOGENOM" id="CLU_129696_0_0_10"/>
<dbReference type="STRING" id="927665.HMPREF1535_01231"/>
<feature type="transmembrane region" description="Helical" evidence="1">
    <location>
        <begin position="70"/>
        <end position="92"/>
    </location>
</feature>
<accession>A0A0F5JJ93</accession>
<keyword evidence="1" id="KW-0472">Membrane</keyword>
<organism evidence="2 3">
    <name type="scientific">Parabacteroides goldsteinii DSM 19448 = WAL 12034</name>
    <dbReference type="NCBI Taxonomy" id="927665"/>
    <lineage>
        <taxon>Bacteria</taxon>
        <taxon>Pseudomonadati</taxon>
        <taxon>Bacteroidota</taxon>
        <taxon>Bacteroidia</taxon>
        <taxon>Bacteroidales</taxon>
        <taxon>Tannerellaceae</taxon>
        <taxon>Parabacteroides</taxon>
    </lineage>
</organism>
<keyword evidence="1" id="KW-1133">Transmembrane helix</keyword>